<dbReference type="InterPro" id="IPR036754">
    <property type="entry name" value="YbaK/aa-tRNA-synt-asso_dom_sf"/>
</dbReference>
<accession>A0A849L370</accession>
<dbReference type="GO" id="GO:0002161">
    <property type="term" value="F:aminoacyl-tRNA deacylase activity"/>
    <property type="evidence" value="ECO:0007669"/>
    <property type="project" value="InterPro"/>
</dbReference>
<keyword evidence="3" id="KW-1185">Reference proteome</keyword>
<dbReference type="Gene3D" id="3.90.960.10">
    <property type="entry name" value="YbaK/aminoacyl-tRNA synthetase-associated domain"/>
    <property type="match status" value="1"/>
</dbReference>
<evidence type="ECO:0000259" key="1">
    <source>
        <dbReference type="Pfam" id="PF04073"/>
    </source>
</evidence>
<sequence>MSKSLRRVISDAESRGVPISPVQLDASTRTAQDAADAVGATVDQIVKSVILRALGSDEHVLFLTAGSNFVDDAKAAAVAGVPLEKADGNSIRAVTGFAIGGVSPFGHLTPIRAYFDPHILSFDTVWAAAGTPNHVFSIAPKTLLDATGATVADFTR</sequence>
<dbReference type="AlphaFoldDB" id="A0A849L370"/>
<dbReference type="InterPro" id="IPR007214">
    <property type="entry name" value="YbaK/aa-tRNA-synth-assoc-dom"/>
</dbReference>
<name>A0A849L370_9RHOB</name>
<proteinExistence type="predicted"/>
<evidence type="ECO:0000313" key="2">
    <source>
        <dbReference type="EMBL" id="NNU80703.1"/>
    </source>
</evidence>
<comment type="caution">
    <text evidence="2">The sequence shown here is derived from an EMBL/GenBank/DDBJ whole genome shotgun (WGS) entry which is preliminary data.</text>
</comment>
<feature type="domain" description="YbaK/aminoacyl-tRNA synthetase-associated" evidence="1">
    <location>
        <begin position="27"/>
        <end position="145"/>
    </location>
</feature>
<dbReference type="CDD" id="cd04333">
    <property type="entry name" value="ProX_deacylase"/>
    <property type="match status" value="1"/>
</dbReference>
<reference evidence="2 3" key="1">
    <citation type="submission" date="2020-05" db="EMBL/GenBank/DDBJ databases">
        <title>Gimesia benthica sp. nov., a novel planctomycete isolated from a deep-sea water sample of the Northwest Indian Ocean.</title>
        <authorList>
            <person name="Wang J."/>
            <person name="Ruan C."/>
            <person name="Song L."/>
            <person name="Zhu Y."/>
            <person name="Li A."/>
            <person name="Zheng X."/>
            <person name="Wang L."/>
            <person name="Lu Z."/>
            <person name="Huang Y."/>
            <person name="Du W."/>
            <person name="Zhou Y."/>
            <person name="Huang L."/>
            <person name="Dai X."/>
        </authorList>
    </citation>
    <scope>NUCLEOTIDE SEQUENCE [LARGE SCALE GENOMIC DNA]</scope>
    <source>
        <strain evidence="2 3">YYQ-30</strain>
    </source>
</reference>
<protein>
    <submittedName>
        <fullName evidence="2">YbaK/EbsC family protein</fullName>
    </submittedName>
</protein>
<dbReference type="Pfam" id="PF04073">
    <property type="entry name" value="tRNA_edit"/>
    <property type="match status" value="1"/>
</dbReference>
<dbReference type="Proteomes" id="UP000572377">
    <property type="component" value="Unassembled WGS sequence"/>
</dbReference>
<gene>
    <name evidence="2" type="ORF">HMH01_09670</name>
</gene>
<organism evidence="2 3">
    <name type="scientific">Halovulum dunhuangense</name>
    <dbReference type="NCBI Taxonomy" id="1505036"/>
    <lineage>
        <taxon>Bacteria</taxon>
        <taxon>Pseudomonadati</taxon>
        <taxon>Pseudomonadota</taxon>
        <taxon>Alphaproteobacteria</taxon>
        <taxon>Rhodobacterales</taxon>
        <taxon>Paracoccaceae</taxon>
        <taxon>Halovulum</taxon>
    </lineage>
</organism>
<dbReference type="PANTHER" id="PTHR30411">
    <property type="entry name" value="CYTOPLASMIC PROTEIN"/>
    <property type="match status" value="1"/>
</dbReference>
<evidence type="ECO:0000313" key="3">
    <source>
        <dbReference type="Proteomes" id="UP000572377"/>
    </source>
</evidence>
<dbReference type="RefSeq" id="WP_171324705.1">
    <property type="nucleotide sequence ID" value="NZ_JABFBC010000001.1"/>
</dbReference>
<dbReference type="EMBL" id="JABFBC010000001">
    <property type="protein sequence ID" value="NNU80703.1"/>
    <property type="molecule type" value="Genomic_DNA"/>
</dbReference>
<dbReference type="PANTHER" id="PTHR30411:SF1">
    <property type="entry name" value="CYTOPLASMIC PROTEIN"/>
    <property type="match status" value="1"/>
</dbReference>
<dbReference type="SUPFAM" id="SSF55826">
    <property type="entry name" value="YbaK/ProRS associated domain"/>
    <property type="match status" value="1"/>
</dbReference>